<gene>
    <name evidence="2" type="ORF">C447_00155</name>
</gene>
<protein>
    <recommendedName>
        <fullName evidence="1">Restriction endonuclease AspBHI N-terminal domain-containing protein</fullName>
    </recommendedName>
</protein>
<dbReference type="Pfam" id="PF18062">
    <property type="entry name" value="RE_AspBHI_N"/>
    <property type="match status" value="1"/>
</dbReference>
<evidence type="ECO:0000259" key="1">
    <source>
        <dbReference type="Pfam" id="PF18062"/>
    </source>
</evidence>
<dbReference type="AlphaFoldDB" id="M0MC44"/>
<accession>M0MC44</accession>
<evidence type="ECO:0000313" key="3">
    <source>
        <dbReference type="Proteomes" id="UP000011566"/>
    </source>
</evidence>
<dbReference type="eggNOG" id="arCOG07787">
    <property type="taxonomic scope" value="Archaea"/>
</dbReference>
<dbReference type="PATRIC" id="fig|1132509.6.peg.29"/>
<dbReference type="Proteomes" id="UP000011566">
    <property type="component" value="Unassembled WGS sequence"/>
</dbReference>
<organism evidence="2 3">
    <name type="scientific">Halococcus hamelinensis 100A6</name>
    <dbReference type="NCBI Taxonomy" id="1132509"/>
    <lineage>
        <taxon>Archaea</taxon>
        <taxon>Methanobacteriati</taxon>
        <taxon>Methanobacteriota</taxon>
        <taxon>Stenosarchaea group</taxon>
        <taxon>Halobacteria</taxon>
        <taxon>Halobacteriales</taxon>
        <taxon>Halococcaceae</taxon>
        <taxon>Halococcus</taxon>
    </lineage>
</organism>
<keyword evidence="3" id="KW-1185">Reference proteome</keyword>
<sequence>MPAALVLVSNDSGISQQDDPLEDTLAINTGHISYWGDAKASNPYDEFIQNRKIKSAFESATAGQREEVPPILVFRKPESGVVEFCGLCVPNHLEVRSYYTASGTQVPNY</sequence>
<dbReference type="EMBL" id="AOMB01000003">
    <property type="protein sequence ID" value="EMA41955.1"/>
    <property type="molecule type" value="Genomic_DNA"/>
</dbReference>
<comment type="caution">
    <text evidence="2">The sequence shown here is derived from an EMBL/GenBank/DDBJ whole genome shotgun (WGS) entry which is preliminary data.</text>
</comment>
<reference evidence="2 3" key="1">
    <citation type="journal article" date="2014" name="PLoS Genet.">
        <title>Phylogenetically driven sequencing of extremely halophilic archaea reveals strategies for static and dynamic osmo-response.</title>
        <authorList>
            <person name="Becker E.A."/>
            <person name="Seitzer P.M."/>
            <person name="Tritt A."/>
            <person name="Larsen D."/>
            <person name="Krusor M."/>
            <person name="Yao A.I."/>
            <person name="Wu D."/>
            <person name="Madern D."/>
            <person name="Eisen J.A."/>
            <person name="Darling A.E."/>
            <person name="Facciotti M.T."/>
        </authorList>
    </citation>
    <scope>NUCLEOTIDE SEQUENCE [LARGE SCALE GENOMIC DNA]</scope>
    <source>
        <strain evidence="2 3">100A6</strain>
    </source>
</reference>
<feature type="domain" description="Restriction endonuclease AspBHI N-terminal" evidence="1">
    <location>
        <begin position="3"/>
        <end position="96"/>
    </location>
</feature>
<dbReference type="InterPro" id="IPR041409">
    <property type="entry name" value="RE_AspBHI_N"/>
</dbReference>
<dbReference type="Gene3D" id="2.30.280.20">
    <property type="match status" value="1"/>
</dbReference>
<evidence type="ECO:0000313" key="2">
    <source>
        <dbReference type="EMBL" id="EMA41955.1"/>
    </source>
</evidence>
<name>M0MC44_9EURY</name>
<proteinExistence type="predicted"/>